<dbReference type="Pfam" id="PF05368">
    <property type="entry name" value="NmrA"/>
    <property type="match status" value="1"/>
</dbReference>
<feature type="domain" description="NmrA-like" evidence="3">
    <location>
        <begin position="6"/>
        <end position="259"/>
    </location>
</feature>
<dbReference type="EMBL" id="ML977571">
    <property type="protein sequence ID" value="KAF2003648.1"/>
    <property type="molecule type" value="Genomic_DNA"/>
</dbReference>
<dbReference type="OrthoDB" id="5283654at2759"/>
<dbReference type="GO" id="GO:0016491">
    <property type="term" value="F:oxidoreductase activity"/>
    <property type="evidence" value="ECO:0007669"/>
    <property type="project" value="UniProtKB-KW"/>
</dbReference>
<keyword evidence="2" id="KW-0560">Oxidoreductase</keyword>
<dbReference type="PANTHER" id="PTHR47706">
    <property type="entry name" value="NMRA-LIKE FAMILY PROTEIN"/>
    <property type="match status" value="1"/>
</dbReference>
<dbReference type="InterPro" id="IPR036291">
    <property type="entry name" value="NAD(P)-bd_dom_sf"/>
</dbReference>
<dbReference type="InterPro" id="IPR008030">
    <property type="entry name" value="NmrA-like"/>
</dbReference>
<organism evidence="4 5">
    <name type="scientific">Amniculicola lignicola CBS 123094</name>
    <dbReference type="NCBI Taxonomy" id="1392246"/>
    <lineage>
        <taxon>Eukaryota</taxon>
        <taxon>Fungi</taxon>
        <taxon>Dikarya</taxon>
        <taxon>Ascomycota</taxon>
        <taxon>Pezizomycotina</taxon>
        <taxon>Dothideomycetes</taxon>
        <taxon>Pleosporomycetidae</taxon>
        <taxon>Pleosporales</taxon>
        <taxon>Amniculicolaceae</taxon>
        <taxon>Amniculicola</taxon>
    </lineage>
</organism>
<evidence type="ECO:0000259" key="3">
    <source>
        <dbReference type="Pfam" id="PF05368"/>
    </source>
</evidence>
<sequence length="313" mass="34727">MTSSNRQILLLGAGELGRSFLPSITTLPAFHTTLAVRSPHNYTALQSPPLTLLQLDTSSPSSSLIPIFAQYDIIISCTGFGQALGSLTKTTREVFEAGKVRRAEGKERLWFFPWQWGVDYDVTRDVGGLMPLFGEQYSIRQLLRSEAEDAGVKWTIVSTGIFMSFLFEPFWGIVGFEKPDANAEITVRALRDWDHKITVTAVEDIGRVVARILAGDVDAENLVLYVAGDTVSYGELANVIEKQSGKKVKREAWTAEHLRSELDSDPGDGLKKYRVAFAGDGVWWDTKTTVNAKLGMEMVDVRAHSKDMFTEAK</sequence>
<name>A0A6A5WRE6_9PLEO</name>
<accession>A0A6A5WRE6</accession>
<dbReference type="InterPro" id="IPR051609">
    <property type="entry name" value="NmrA/Isoflavone_reductase-like"/>
</dbReference>
<dbReference type="SUPFAM" id="SSF51735">
    <property type="entry name" value="NAD(P)-binding Rossmann-fold domains"/>
    <property type="match status" value="1"/>
</dbReference>
<keyword evidence="5" id="KW-1185">Reference proteome</keyword>
<gene>
    <name evidence="4" type="ORF">P154DRAFT_79583</name>
</gene>
<dbReference type="Gene3D" id="3.90.25.10">
    <property type="entry name" value="UDP-galactose 4-epimerase, domain 1"/>
    <property type="match status" value="1"/>
</dbReference>
<dbReference type="Proteomes" id="UP000799779">
    <property type="component" value="Unassembled WGS sequence"/>
</dbReference>
<protein>
    <submittedName>
        <fullName evidence="4">NAD(P)-binding protein</fullName>
    </submittedName>
</protein>
<dbReference type="PANTHER" id="PTHR47706:SF6">
    <property type="entry name" value="NMRA-LIKE FAMILY PROTEIN (AFU_ORTHOLOGUE AFUA_6G00280)"/>
    <property type="match status" value="1"/>
</dbReference>
<evidence type="ECO:0000313" key="4">
    <source>
        <dbReference type="EMBL" id="KAF2003648.1"/>
    </source>
</evidence>
<evidence type="ECO:0000313" key="5">
    <source>
        <dbReference type="Proteomes" id="UP000799779"/>
    </source>
</evidence>
<dbReference type="Gene3D" id="3.40.50.720">
    <property type="entry name" value="NAD(P)-binding Rossmann-like Domain"/>
    <property type="match status" value="1"/>
</dbReference>
<proteinExistence type="predicted"/>
<keyword evidence="1" id="KW-0521">NADP</keyword>
<evidence type="ECO:0000256" key="1">
    <source>
        <dbReference type="ARBA" id="ARBA00022857"/>
    </source>
</evidence>
<evidence type="ECO:0000256" key="2">
    <source>
        <dbReference type="ARBA" id="ARBA00023002"/>
    </source>
</evidence>
<reference evidence="4" key="1">
    <citation type="journal article" date="2020" name="Stud. Mycol.">
        <title>101 Dothideomycetes genomes: a test case for predicting lifestyles and emergence of pathogens.</title>
        <authorList>
            <person name="Haridas S."/>
            <person name="Albert R."/>
            <person name="Binder M."/>
            <person name="Bloem J."/>
            <person name="Labutti K."/>
            <person name="Salamov A."/>
            <person name="Andreopoulos B."/>
            <person name="Baker S."/>
            <person name="Barry K."/>
            <person name="Bills G."/>
            <person name="Bluhm B."/>
            <person name="Cannon C."/>
            <person name="Castanera R."/>
            <person name="Culley D."/>
            <person name="Daum C."/>
            <person name="Ezra D."/>
            <person name="Gonzalez J."/>
            <person name="Henrissat B."/>
            <person name="Kuo A."/>
            <person name="Liang C."/>
            <person name="Lipzen A."/>
            <person name="Lutzoni F."/>
            <person name="Magnuson J."/>
            <person name="Mondo S."/>
            <person name="Nolan M."/>
            <person name="Ohm R."/>
            <person name="Pangilinan J."/>
            <person name="Park H.-J."/>
            <person name="Ramirez L."/>
            <person name="Alfaro M."/>
            <person name="Sun H."/>
            <person name="Tritt A."/>
            <person name="Yoshinaga Y."/>
            <person name="Zwiers L.-H."/>
            <person name="Turgeon B."/>
            <person name="Goodwin S."/>
            <person name="Spatafora J."/>
            <person name="Crous P."/>
            <person name="Grigoriev I."/>
        </authorList>
    </citation>
    <scope>NUCLEOTIDE SEQUENCE</scope>
    <source>
        <strain evidence="4">CBS 123094</strain>
    </source>
</reference>
<dbReference type="AlphaFoldDB" id="A0A6A5WRE6"/>